<organism evidence="2 3">
    <name type="scientific">Hapsidospora chrysogenum (strain ATCC 11550 / CBS 779.69 / DSM 880 / IAM 14645 / JCM 23072 / IMI 49137)</name>
    <name type="common">Acremonium chrysogenum</name>
    <dbReference type="NCBI Taxonomy" id="857340"/>
    <lineage>
        <taxon>Eukaryota</taxon>
        <taxon>Fungi</taxon>
        <taxon>Dikarya</taxon>
        <taxon>Ascomycota</taxon>
        <taxon>Pezizomycotina</taxon>
        <taxon>Sordariomycetes</taxon>
        <taxon>Hypocreomycetidae</taxon>
        <taxon>Hypocreales</taxon>
        <taxon>Bionectriaceae</taxon>
        <taxon>Hapsidospora</taxon>
    </lineage>
</organism>
<dbReference type="AlphaFoldDB" id="A0A086SXT0"/>
<name>A0A086SXT0_HAPC1</name>
<dbReference type="EMBL" id="JPKY01000110">
    <property type="protein sequence ID" value="KFH41912.1"/>
    <property type="molecule type" value="Genomic_DNA"/>
</dbReference>
<keyword evidence="3" id="KW-1185">Reference proteome</keyword>
<feature type="region of interest" description="Disordered" evidence="1">
    <location>
        <begin position="23"/>
        <end position="89"/>
    </location>
</feature>
<protein>
    <submittedName>
        <fullName evidence="2">Uncharacterized protein</fullName>
    </submittedName>
</protein>
<feature type="compositionally biased region" description="Basic residues" evidence="1">
    <location>
        <begin position="28"/>
        <end position="37"/>
    </location>
</feature>
<proteinExistence type="predicted"/>
<evidence type="ECO:0000313" key="2">
    <source>
        <dbReference type="EMBL" id="KFH41912.1"/>
    </source>
</evidence>
<evidence type="ECO:0000256" key="1">
    <source>
        <dbReference type="SAM" id="MobiDB-lite"/>
    </source>
</evidence>
<sequence length="150" mass="17459">MTVWNRIQTVASTTTTTLIQTPAELLPRHHRRRRNRQRRFDLGDELLDDPDHPYHKTHGHNHHQDRADNHHGQGQDQDHPHRDRDTRFWQESFENHLNILAVADDAAPYRYEIHRGKAVPSPTRLTGSRDNLYVTSPAPPAGAQLQHESE</sequence>
<accession>A0A086SXT0</accession>
<comment type="caution">
    <text evidence="2">The sequence shown here is derived from an EMBL/GenBank/DDBJ whole genome shotgun (WGS) entry which is preliminary data.</text>
</comment>
<reference evidence="3" key="1">
    <citation type="journal article" date="2014" name="Genome Announc.">
        <title>Genome sequence and annotation of Acremonium chrysogenum, producer of the beta-lactam antibiotic cephalosporin C.</title>
        <authorList>
            <person name="Terfehr D."/>
            <person name="Dahlmann T.A."/>
            <person name="Specht T."/>
            <person name="Zadra I."/>
            <person name="Kuernsteiner H."/>
            <person name="Kueck U."/>
        </authorList>
    </citation>
    <scope>NUCLEOTIDE SEQUENCE [LARGE SCALE GENOMIC DNA]</scope>
    <source>
        <strain evidence="3">ATCC 11550 / CBS 779.69 / DSM 880 / IAM 14645 / JCM 23072 / IMI 49137</strain>
    </source>
</reference>
<dbReference type="HOGENOM" id="CLU_1739958_0_0_1"/>
<feature type="region of interest" description="Disordered" evidence="1">
    <location>
        <begin position="119"/>
        <end position="150"/>
    </location>
</feature>
<gene>
    <name evidence="2" type="ORF">ACRE_073720</name>
</gene>
<dbReference type="Proteomes" id="UP000029964">
    <property type="component" value="Unassembled WGS sequence"/>
</dbReference>
<evidence type="ECO:0000313" key="3">
    <source>
        <dbReference type="Proteomes" id="UP000029964"/>
    </source>
</evidence>
<feature type="compositionally biased region" description="Basic and acidic residues" evidence="1">
    <location>
        <begin position="62"/>
        <end position="88"/>
    </location>
</feature>